<comment type="function">
    <text evidence="9">This promotes the activity of RNA polymerase II.</text>
</comment>
<dbReference type="InterPro" id="IPR039189">
    <property type="entry name" value="Fcp1"/>
</dbReference>
<dbReference type="PROSITE" id="PS50172">
    <property type="entry name" value="BRCT"/>
    <property type="match status" value="1"/>
</dbReference>
<evidence type="ECO:0000313" key="14">
    <source>
        <dbReference type="Proteomes" id="UP000285301"/>
    </source>
</evidence>
<keyword evidence="5 9" id="KW-0539">Nucleus</keyword>
<dbReference type="InterPro" id="IPR011947">
    <property type="entry name" value="FCP1_euk"/>
</dbReference>
<evidence type="ECO:0000256" key="5">
    <source>
        <dbReference type="ARBA" id="ARBA00023242"/>
    </source>
</evidence>
<dbReference type="STRING" id="1965070.A0A3S3P404"/>
<reference evidence="13 14" key="1">
    <citation type="journal article" date="2018" name="Gigascience">
        <title>Genomes of trombidid mites reveal novel predicted allergens and laterally-transferred genes associated with secondary metabolism.</title>
        <authorList>
            <person name="Dong X."/>
            <person name="Chaisiri K."/>
            <person name="Xia D."/>
            <person name="Armstrong S.D."/>
            <person name="Fang Y."/>
            <person name="Donnelly M.J."/>
            <person name="Kadowaki T."/>
            <person name="McGarry J.W."/>
            <person name="Darby A.C."/>
            <person name="Makepeace B.L."/>
        </authorList>
    </citation>
    <scope>NUCLEOTIDE SEQUENCE [LARGE SCALE GENOMIC DNA]</scope>
    <source>
        <strain evidence="13">UoL-WK</strain>
    </source>
</reference>
<dbReference type="PANTHER" id="PTHR23081">
    <property type="entry name" value="RNA POLYMERASE II CTD PHOSPHATASE"/>
    <property type="match status" value="1"/>
</dbReference>
<feature type="region of interest" description="Disordered" evidence="10">
    <location>
        <begin position="612"/>
        <end position="647"/>
    </location>
</feature>
<evidence type="ECO:0000256" key="8">
    <source>
        <dbReference type="ARBA" id="ARBA00048336"/>
    </source>
</evidence>
<evidence type="ECO:0000259" key="11">
    <source>
        <dbReference type="PROSITE" id="PS50172"/>
    </source>
</evidence>
<dbReference type="Gene3D" id="3.40.50.1000">
    <property type="entry name" value="HAD superfamily/HAD-like"/>
    <property type="match status" value="1"/>
</dbReference>
<feature type="domain" description="BRCT" evidence="11">
    <location>
        <begin position="460"/>
        <end position="558"/>
    </location>
</feature>
<evidence type="ECO:0000256" key="6">
    <source>
        <dbReference type="ARBA" id="ARBA00040602"/>
    </source>
</evidence>
<dbReference type="CDD" id="cd17729">
    <property type="entry name" value="BRCT_CTDP1"/>
    <property type="match status" value="1"/>
</dbReference>
<dbReference type="GO" id="GO:0008420">
    <property type="term" value="F:RNA polymerase II CTD heptapeptide repeat phosphatase activity"/>
    <property type="evidence" value="ECO:0007669"/>
    <property type="project" value="UniProtKB-UniRule"/>
</dbReference>
<feature type="domain" description="FCP1 homology" evidence="12">
    <location>
        <begin position="146"/>
        <end position="311"/>
    </location>
</feature>
<gene>
    <name evidence="13" type="ORF">B4U79_01638</name>
</gene>
<dbReference type="SMART" id="SM00577">
    <property type="entry name" value="CPDc"/>
    <property type="match status" value="1"/>
</dbReference>
<dbReference type="CDD" id="cd07521">
    <property type="entry name" value="HAD_FCP1-like"/>
    <property type="match status" value="1"/>
</dbReference>
<evidence type="ECO:0000256" key="3">
    <source>
        <dbReference type="ARBA" id="ARBA00022801"/>
    </source>
</evidence>
<name>A0A3S3P404_9ACAR</name>
<dbReference type="GO" id="GO:0005634">
    <property type="term" value="C:nucleus"/>
    <property type="evidence" value="ECO:0007669"/>
    <property type="project" value="UniProtKB-SubCell"/>
</dbReference>
<sequence>MFGKYDEECCRIVKFDGKQRVKLIEWKVGKEVIVSKGAILFVYEENGIEKKYRCHFVGTIIELFVSENCDLNPGDDLLLYQICLHPTVMKDLCAECGEDLRQTHNKSEVKKIGSHASVSMIHSVPELRVSVEHAEKLGKADLKRLLSNRKLVLLVDLDQTLIHTTNENIPPDMKDVFHFQLYGSNTPWYHTKIRPHTEDFLDKISHLFELHICTFGARMYAHKIASFLDPTEKLFSHRILSRDECFDPNSKTGNLKALFPCGDSMVCIIDDREDVWNFSPNVIAVKPYVFFKNTGDINSPYKPKIEFQFQLEKPKPKVMSTEQAQNEASSEQEKGINNGNDLVEEEKPENDESEENEKQDNEKLVKKETKIDEKKVETERSEAKTCDTEEKNQEKDETSKLSEDEIAKNFEKDDEDDYLLYLEDILQRIHKEYFRLYDESSRNGGESNKPPDLKDLVPKLRKETLKGVNVVFSGVIPTNMPPEKSKLWCLAIALGAKVQKDIFIDRNSEENTTHLIAAKYGTFKVNKAIKHRIKIVNPLWLTCCAERWEHVDERLFLLGKNDDFSEQRTKIKPSEFKPEVNEEVNKVHDAEKNKATKIVFPVYDPVTGKRINIQRTSEKPPSPSNSVSSSNEVTNEVEPHNMLDFSPLSAFSKNDLRMMDKEVDDACSEGDEMSTGNTDSSADEDEEVLKGKKRKKSEESSSEESLSEEYPKGWKGKQRKRTDALDDDETRESFVERTLSDESSDDFNESIGSVDEEMAAAVEREFLS</sequence>
<feature type="compositionally biased region" description="Low complexity" evidence="10">
    <location>
        <begin position="624"/>
        <end position="636"/>
    </location>
</feature>
<feature type="compositionally biased region" description="Acidic residues" evidence="10">
    <location>
        <begin position="342"/>
        <end position="355"/>
    </location>
</feature>
<comment type="catalytic activity">
    <reaction evidence="8 9">
        <text>O-phospho-L-threonyl-[protein] + H2O = L-threonyl-[protein] + phosphate</text>
        <dbReference type="Rhea" id="RHEA:47004"/>
        <dbReference type="Rhea" id="RHEA-COMP:11060"/>
        <dbReference type="Rhea" id="RHEA-COMP:11605"/>
        <dbReference type="ChEBI" id="CHEBI:15377"/>
        <dbReference type="ChEBI" id="CHEBI:30013"/>
        <dbReference type="ChEBI" id="CHEBI:43474"/>
        <dbReference type="ChEBI" id="CHEBI:61977"/>
        <dbReference type="EC" id="3.1.3.16"/>
    </reaction>
</comment>
<comment type="caution">
    <text evidence="13">The sequence shown here is derived from an EMBL/GenBank/DDBJ whole genome shotgun (WGS) entry which is preliminary data.</text>
</comment>
<evidence type="ECO:0000256" key="10">
    <source>
        <dbReference type="SAM" id="MobiDB-lite"/>
    </source>
</evidence>
<dbReference type="FunFam" id="3.40.50.10190:FF:000007">
    <property type="entry name" value="RNA polymerase II subunit A C-terminal domain phosphatase"/>
    <property type="match status" value="1"/>
</dbReference>
<comment type="catalytic activity">
    <reaction evidence="7 9">
        <text>O-phospho-L-seryl-[protein] + H2O = L-seryl-[protein] + phosphate</text>
        <dbReference type="Rhea" id="RHEA:20629"/>
        <dbReference type="Rhea" id="RHEA-COMP:9863"/>
        <dbReference type="Rhea" id="RHEA-COMP:11604"/>
        <dbReference type="ChEBI" id="CHEBI:15377"/>
        <dbReference type="ChEBI" id="CHEBI:29999"/>
        <dbReference type="ChEBI" id="CHEBI:43474"/>
        <dbReference type="ChEBI" id="CHEBI:83421"/>
        <dbReference type="EC" id="3.1.3.16"/>
    </reaction>
</comment>
<dbReference type="InterPro" id="IPR001357">
    <property type="entry name" value="BRCT_dom"/>
</dbReference>
<comment type="subcellular location">
    <subcellularLocation>
        <location evidence="1 9">Nucleus</location>
    </subcellularLocation>
</comment>
<evidence type="ECO:0000313" key="13">
    <source>
        <dbReference type="EMBL" id="RWS11626.1"/>
    </source>
</evidence>
<dbReference type="Pfam" id="PF00533">
    <property type="entry name" value="BRCT"/>
    <property type="match status" value="1"/>
</dbReference>
<dbReference type="NCBIfam" id="TIGR02250">
    <property type="entry name" value="FCP1_euk"/>
    <property type="match status" value="1"/>
</dbReference>
<evidence type="ECO:0000256" key="9">
    <source>
        <dbReference type="RuleBase" id="RU366066"/>
    </source>
</evidence>
<dbReference type="InterPro" id="IPR036412">
    <property type="entry name" value="HAD-like_sf"/>
</dbReference>
<dbReference type="Pfam" id="PF03031">
    <property type="entry name" value="NIF"/>
    <property type="match status" value="1"/>
</dbReference>
<dbReference type="Gene3D" id="3.40.50.10190">
    <property type="entry name" value="BRCT domain"/>
    <property type="match status" value="1"/>
</dbReference>
<dbReference type="EMBL" id="NCKU01001628">
    <property type="protein sequence ID" value="RWS11626.1"/>
    <property type="molecule type" value="Genomic_DNA"/>
</dbReference>
<dbReference type="SUPFAM" id="SSF52113">
    <property type="entry name" value="BRCT domain"/>
    <property type="match status" value="1"/>
</dbReference>
<dbReference type="PROSITE" id="PS50969">
    <property type="entry name" value="FCP1"/>
    <property type="match status" value="1"/>
</dbReference>
<protein>
    <recommendedName>
        <fullName evidence="6 9">RNA polymerase II subunit A C-terminal domain phosphatase</fullName>
        <ecNumber evidence="2 9">3.1.3.16</ecNumber>
    </recommendedName>
</protein>
<keyword evidence="4" id="KW-0904">Protein phosphatase</keyword>
<feature type="region of interest" description="Disordered" evidence="10">
    <location>
        <begin position="316"/>
        <end position="402"/>
    </location>
</feature>
<dbReference type="Proteomes" id="UP000285301">
    <property type="component" value="Unassembled WGS sequence"/>
</dbReference>
<dbReference type="InterPro" id="IPR036420">
    <property type="entry name" value="BRCT_dom_sf"/>
</dbReference>
<feature type="compositionally biased region" description="Basic and acidic residues" evidence="10">
    <location>
        <begin position="356"/>
        <end position="402"/>
    </location>
</feature>
<evidence type="ECO:0000259" key="12">
    <source>
        <dbReference type="PROSITE" id="PS50969"/>
    </source>
</evidence>
<proteinExistence type="predicted"/>
<dbReference type="OrthoDB" id="10249888at2759"/>
<dbReference type="FunFam" id="3.40.50.1000:FF:000040">
    <property type="entry name" value="RNA polymerase II subunit A C-terminal domain phosphatase"/>
    <property type="match status" value="1"/>
</dbReference>
<dbReference type="InterPro" id="IPR004274">
    <property type="entry name" value="FCP1_dom"/>
</dbReference>
<dbReference type="InterPro" id="IPR023214">
    <property type="entry name" value="HAD_sf"/>
</dbReference>
<feature type="region of interest" description="Disordered" evidence="10">
    <location>
        <begin position="665"/>
        <end position="756"/>
    </location>
</feature>
<accession>A0A3S3P404</accession>
<dbReference type="Gene3D" id="1.10.287.10">
    <property type="entry name" value="S15/NS1, RNA-binding"/>
    <property type="match status" value="1"/>
</dbReference>
<keyword evidence="14" id="KW-1185">Reference proteome</keyword>
<dbReference type="PANTHER" id="PTHR23081:SF36">
    <property type="entry name" value="RNA POLYMERASE II SUBUNIT A C-TERMINAL DOMAIN PHOSPHATASE"/>
    <property type="match status" value="1"/>
</dbReference>
<feature type="compositionally biased region" description="Acidic residues" evidence="10">
    <location>
        <begin position="742"/>
        <end position="756"/>
    </location>
</feature>
<evidence type="ECO:0000256" key="2">
    <source>
        <dbReference type="ARBA" id="ARBA00013081"/>
    </source>
</evidence>
<evidence type="ECO:0000256" key="7">
    <source>
        <dbReference type="ARBA" id="ARBA00047761"/>
    </source>
</evidence>
<dbReference type="SMART" id="SM00292">
    <property type="entry name" value="BRCT"/>
    <property type="match status" value="1"/>
</dbReference>
<dbReference type="AlphaFoldDB" id="A0A3S3P404"/>
<organism evidence="13 14">
    <name type="scientific">Dinothrombium tinctorium</name>
    <dbReference type="NCBI Taxonomy" id="1965070"/>
    <lineage>
        <taxon>Eukaryota</taxon>
        <taxon>Metazoa</taxon>
        <taxon>Ecdysozoa</taxon>
        <taxon>Arthropoda</taxon>
        <taxon>Chelicerata</taxon>
        <taxon>Arachnida</taxon>
        <taxon>Acari</taxon>
        <taxon>Acariformes</taxon>
        <taxon>Trombidiformes</taxon>
        <taxon>Prostigmata</taxon>
        <taxon>Anystina</taxon>
        <taxon>Parasitengona</taxon>
        <taxon>Trombidioidea</taxon>
        <taxon>Trombidiidae</taxon>
        <taxon>Dinothrombium</taxon>
    </lineage>
</organism>
<dbReference type="EC" id="3.1.3.16" evidence="2 9"/>
<keyword evidence="3 9" id="KW-0378">Hydrolase</keyword>
<dbReference type="SUPFAM" id="SSF56784">
    <property type="entry name" value="HAD-like"/>
    <property type="match status" value="1"/>
</dbReference>
<evidence type="ECO:0000256" key="1">
    <source>
        <dbReference type="ARBA" id="ARBA00004123"/>
    </source>
</evidence>
<feature type="compositionally biased region" description="Basic and acidic residues" evidence="10">
    <location>
        <begin position="731"/>
        <end position="740"/>
    </location>
</feature>
<evidence type="ECO:0000256" key="4">
    <source>
        <dbReference type="ARBA" id="ARBA00022912"/>
    </source>
</evidence>